<evidence type="ECO:0000256" key="8">
    <source>
        <dbReference type="ARBA" id="ARBA00022967"/>
    </source>
</evidence>
<evidence type="ECO:0000256" key="6">
    <source>
        <dbReference type="ARBA" id="ARBA00022660"/>
    </source>
</evidence>
<comment type="function">
    <text evidence="15">Core subunit of the mitochondrial membrane respiratory chain NADH dehydrogenase (Complex I) which catalyzes electron transfer from NADH through the respiratory chain, using ubiquinone as an electron acceptor. Part of the enzyme membrane arm which is embedded in the lipid bilayer and involved in proton translocation.</text>
</comment>
<dbReference type="GO" id="GO:0008137">
    <property type="term" value="F:NADH dehydrogenase (ubiquinone) activity"/>
    <property type="evidence" value="ECO:0007669"/>
    <property type="project" value="UniProtKB-EC"/>
</dbReference>
<evidence type="ECO:0000256" key="9">
    <source>
        <dbReference type="ARBA" id="ARBA00022982"/>
    </source>
</evidence>
<evidence type="ECO:0000256" key="3">
    <source>
        <dbReference type="ARBA" id="ARBA00012944"/>
    </source>
</evidence>
<dbReference type="PANTHER" id="PTHR11434:SF0">
    <property type="entry name" value="NADH-UBIQUINONE OXIDOREDUCTASE CHAIN 4L"/>
    <property type="match status" value="1"/>
</dbReference>
<comment type="similarity">
    <text evidence="2 17">Belongs to the complex I subunit 4L family.</text>
</comment>
<evidence type="ECO:0000256" key="16">
    <source>
        <dbReference type="ARBA" id="ARBA00048769"/>
    </source>
</evidence>
<dbReference type="PANTHER" id="PTHR11434">
    <property type="entry name" value="NADH-UBIQUINONE OXIDOREDUCTASE SUBUNIT ND4L"/>
    <property type="match status" value="1"/>
</dbReference>
<dbReference type="GO" id="GO:0016651">
    <property type="term" value="F:oxidoreductase activity, acting on NAD(P)H"/>
    <property type="evidence" value="ECO:0007669"/>
    <property type="project" value="InterPro"/>
</dbReference>
<dbReference type="GeneID" id="18489900"/>
<dbReference type="RefSeq" id="YP_009003504.1">
    <property type="nucleotide sequence ID" value="NC_023509.1"/>
</dbReference>
<keyword evidence="5 17" id="KW-0813">Transport</keyword>
<organism evidence="18">
    <name type="scientific">Chthonerpeton indistinctum</name>
    <name type="common">Argentine caecilian</name>
    <name type="synonym">Siphonops indistinctum</name>
    <dbReference type="NCBI Taxonomy" id="420416"/>
    <lineage>
        <taxon>Eukaryota</taxon>
        <taxon>Metazoa</taxon>
        <taxon>Chordata</taxon>
        <taxon>Craniata</taxon>
        <taxon>Vertebrata</taxon>
        <taxon>Euteleostomi</taxon>
        <taxon>Amphibia</taxon>
        <taxon>Gymnophiona</taxon>
        <taxon>Typhlonectidae</taxon>
        <taxon>Chthonerpeton</taxon>
    </lineage>
</organism>
<evidence type="ECO:0000256" key="10">
    <source>
        <dbReference type="ARBA" id="ARBA00022989"/>
    </source>
</evidence>
<keyword evidence="7 17" id="KW-0812">Transmembrane</keyword>
<accession>W5RHI5</accession>
<dbReference type="GO" id="GO:0005743">
    <property type="term" value="C:mitochondrial inner membrane"/>
    <property type="evidence" value="ECO:0007669"/>
    <property type="project" value="UniProtKB-SubCell"/>
</dbReference>
<keyword evidence="14 17" id="KW-0472">Membrane</keyword>
<dbReference type="Pfam" id="PF00420">
    <property type="entry name" value="Oxidored_q2"/>
    <property type="match status" value="1"/>
</dbReference>
<proteinExistence type="inferred from homology"/>
<feature type="transmembrane region" description="Helical" evidence="17">
    <location>
        <begin position="56"/>
        <end position="80"/>
    </location>
</feature>
<keyword evidence="6 17" id="KW-0679">Respiratory chain</keyword>
<name>W5RHI5_CHTIN</name>
<protein>
    <recommendedName>
        <fullName evidence="4 17">NADH-ubiquinone oxidoreductase chain 4L</fullName>
        <ecNumber evidence="3 17">7.1.1.2</ecNumber>
    </recommendedName>
</protein>
<keyword evidence="13 17" id="KW-0496">Mitochondrion</keyword>
<evidence type="ECO:0000256" key="1">
    <source>
        <dbReference type="ARBA" id="ARBA00004225"/>
    </source>
</evidence>
<evidence type="ECO:0000256" key="11">
    <source>
        <dbReference type="ARBA" id="ARBA00023027"/>
    </source>
</evidence>
<evidence type="ECO:0000256" key="5">
    <source>
        <dbReference type="ARBA" id="ARBA00022448"/>
    </source>
</evidence>
<keyword evidence="17" id="KW-0999">Mitochondrion inner membrane</keyword>
<dbReference type="AlphaFoldDB" id="W5RHI5"/>
<dbReference type="EC" id="7.1.1.2" evidence="3 17"/>
<dbReference type="GO" id="GO:0030964">
    <property type="term" value="C:NADH dehydrogenase complex"/>
    <property type="evidence" value="ECO:0007669"/>
    <property type="project" value="TreeGrafter"/>
</dbReference>
<geneLocation type="mitochondrion" evidence="18"/>
<keyword evidence="9 17" id="KW-0249">Electron transport</keyword>
<keyword evidence="8 17" id="KW-1278">Translocase</keyword>
<feature type="transmembrane region" description="Helical" evidence="17">
    <location>
        <begin position="29"/>
        <end position="50"/>
    </location>
</feature>
<comment type="catalytic activity">
    <reaction evidence="16">
        <text>a ubiquinone + NADH + 5 H(+)(in) = a ubiquinol + NAD(+) + 4 H(+)(out)</text>
        <dbReference type="Rhea" id="RHEA:29091"/>
        <dbReference type="Rhea" id="RHEA-COMP:9565"/>
        <dbReference type="Rhea" id="RHEA-COMP:9566"/>
        <dbReference type="ChEBI" id="CHEBI:15378"/>
        <dbReference type="ChEBI" id="CHEBI:16389"/>
        <dbReference type="ChEBI" id="CHEBI:17976"/>
        <dbReference type="ChEBI" id="CHEBI:57540"/>
        <dbReference type="ChEBI" id="CHEBI:57945"/>
        <dbReference type="EC" id="7.1.1.2"/>
    </reaction>
    <physiologicalReaction direction="left-to-right" evidence="16">
        <dbReference type="Rhea" id="RHEA:29092"/>
    </physiologicalReaction>
</comment>
<evidence type="ECO:0000256" key="12">
    <source>
        <dbReference type="ARBA" id="ARBA00023075"/>
    </source>
</evidence>
<sequence>MPLMNFSICAAFTLGLMGLVIHRMHLLSALICLEGIMLSLFVGLALWTTLTNSTPFLIAPLALLTMSACEAGVGLSIMVATSRTHGTDLMHNMNTLRC</sequence>
<evidence type="ECO:0000256" key="4">
    <source>
        <dbReference type="ARBA" id="ARBA00016612"/>
    </source>
</evidence>
<keyword evidence="10 17" id="KW-1133">Transmembrane helix</keyword>
<gene>
    <name evidence="18" type="primary">ND4L</name>
</gene>
<evidence type="ECO:0000313" key="18">
    <source>
        <dbReference type="EMBL" id="AGZ18924.1"/>
    </source>
</evidence>
<reference evidence="18" key="1">
    <citation type="journal article" date="2014" name="Mol. Phylogenet. Evol.">
        <title>Life-history evolution and mitogenomic phylogeny of caecilian amphibians.</title>
        <authorList>
            <person name="San Mauro D."/>
            <person name="Gower D.J."/>
            <person name="Muller H."/>
            <person name="Loader S.P."/>
            <person name="Zardoya R."/>
            <person name="Nussbaum R.A."/>
            <person name="Wilkinson M."/>
        </authorList>
    </citation>
    <scope>NUCLEOTIDE SEQUENCE</scope>
</reference>
<feature type="transmembrane region" description="Helical" evidence="17">
    <location>
        <begin position="6"/>
        <end position="22"/>
    </location>
</feature>
<keyword evidence="11 17" id="KW-0520">NAD</keyword>
<evidence type="ECO:0000256" key="15">
    <source>
        <dbReference type="ARBA" id="ARBA00043911"/>
    </source>
</evidence>
<dbReference type="Gene3D" id="1.10.287.3510">
    <property type="match status" value="1"/>
</dbReference>
<keyword evidence="12 17" id="KW-0830">Ubiquinone</keyword>
<dbReference type="InterPro" id="IPR039428">
    <property type="entry name" value="NUOK/Mnh_C1-like"/>
</dbReference>
<dbReference type="CTD" id="4539"/>
<dbReference type="InterPro" id="IPR001133">
    <property type="entry name" value="NADH_UbQ_OxRdtase_chain4L/K"/>
</dbReference>
<dbReference type="EMBL" id="KF540149">
    <property type="protein sequence ID" value="AGZ18924.1"/>
    <property type="molecule type" value="Genomic_DNA"/>
</dbReference>
<comment type="subcellular location">
    <subcellularLocation>
        <location evidence="17">Mitochondrion inner membrane</location>
        <topology evidence="17">Multi-pass membrane protein</topology>
    </subcellularLocation>
    <subcellularLocation>
        <location evidence="1">Mitochondrion membrane</location>
        <topology evidence="1">Multi-pass membrane protein</topology>
    </subcellularLocation>
</comment>
<evidence type="ECO:0000256" key="7">
    <source>
        <dbReference type="ARBA" id="ARBA00022692"/>
    </source>
</evidence>
<dbReference type="GO" id="GO:0042773">
    <property type="term" value="P:ATP synthesis coupled electron transport"/>
    <property type="evidence" value="ECO:0007669"/>
    <property type="project" value="UniProtKB-UniRule"/>
</dbReference>
<evidence type="ECO:0000256" key="2">
    <source>
        <dbReference type="ARBA" id="ARBA00010519"/>
    </source>
</evidence>
<evidence type="ECO:0000256" key="17">
    <source>
        <dbReference type="RuleBase" id="RU004419"/>
    </source>
</evidence>
<evidence type="ECO:0000256" key="13">
    <source>
        <dbReference type="ARBA" id="ARBA00023128"/>
    </source>
</evidence>
<evidence type="ECO:0000256" key="14">
    <source>
        <dbReference type="ARBA" id="ARBA00023136"/>
    </source>
</evidence>